<keyword evidence="12" id="KW-0112">Calmodulin-binding</keyword>
<dbReference type="NCBIfam" id="TIGR00845">
    <property type="entry name" value="caca"/>
    <property type="match status" value="1"/>
</dbReference>
<dbReference type="InterPro" id="IPR051171">
    <property type="entry name" value="CaCA"/>
</dbReference>
<evidence type="ECO:0000256" key="13">
    <source>
        <dbReference type="ARBA" id="ARBA00022989"/>
    </source>
</evidence>
<dbReference type="EMBL" id="OC856406">
    <property type="protein sequence ID" value="CAD7623698.1"/>
    <property type="molecule type" value="Genomic_DNA"/>
</dbReference>
<evidence type="ECO:0000256" key="2">
    <source>
        <dbReference type="ARBA" id="ARBA00007489"/>
    </source>
</evidence>
<dbReference type="InterPro" id="IPR038081">
    <property type="entry name" value="CalX-like_sf"/>
</dbReference>
<dbReference type="GO" id="GO:0005516">
    <property type="term" value="F:calmodulin binding"/>
    <property type="evidence" value="ECO:0007669"/>
    <property type="project" value="UniProtKB-KW"/>
</dbReference>
<evidence type="ECO:0000259" key="21">
    <source>
        <dbReference type="SMART" id="SM00237"/>
    </source>
</evidence>
<evidence type="ECO:0000256" key="3">
    <source>
        <dbReference type="ARBA" id="ARBA00022448"/>
    </source>
</evidence>
<dbReference type="InterPro" id="IPR032452">
    <property type="entry name" value="Na_Ca_Ex_C-exten"/>
</dbReference>
<evidence type="ECO:0000256" key="16">
    <source>
        <dbReference type="ARBA" id="ARBA00023136"/>
    </source>
</evidence>
<dbReference type="Gene3D" id="2.60.40.2030">
    <property type="match status" value="2"/>
</dbReference>
<dbReference type="InterPro" id="IPR044880">
    <property type="entry name" value="NCX_ion-bd_dom_sf"/>
</dbReference>
<dbReference type="GO" id="GO:0098703">
    <property type="term" value="P:calcium ion import across plasma membrane"/>
    <property type="evidence" value="ECO:0007669"/>
    <property type="project" value="TreeGrafter"/>
</dbReference>
<dbReference type="InterPro" id="IPR003644">
    <property type="entry name" value="Calx_beta"/>
</dbReference>
<accession>A0A7R9KKV1</accession>
<dbReference type="GO" id="GO:0046872">
    <property type="term" value="F:metal ion binding"/>
    <property type="evidence" value="ECO:0007669"/>
    <property type="project" value="UniProtKB-KW"/>
</dbReference>
<feature type="transmembrane region" description="Helical" evidence="20">
    <location>
        <begin position="815"/>
        <end position="835"/>
    </location>
</feature>
<feature type="transmembrane region" description="Helical" evidence="20">
    <location>
        <begin position="77"/>
        <end position="100"/>
    </location>
</feature>
<comment type="subcellular location">
    <subcellularLocation>
        <location evidence="1">Cell membrane</location>
        <topology evidence="1">Multi-pass membrane protein</topology>
    </subcellularLocation>
</comment>
<feature type="transmembrane region" description="Helical" evidence="20">
    <location>
        <begin position="175"/>
        <end position="195"/>
    </location>
</feature>
<dbReference type="GO" id="GO:0098794">
    <property type="term" value="C:postsynapse"/>
    <property type="evidence" value="ECO:0007669"/>
    <property type="project" value="TreeGrafter"/>
</dbReference>
<evidence type="ECO:0000256" key="6">
    <source>
        <dbReference type="ARBA" id="ARBA00022568"/>
    </source>
</evidence>
<dbReference type="PANTHER" id="PTHR11878:SF65">
    <property type="entry name" value="NA_CA-EXCHANGE PROTEIN, ISOFORM G"/>
    <property type="match status" value="1"/>
</dbReference>
<feature type="domain" description="Calx-beta" evidence="21">
    <location>
        <begin position="523"/>
        <end position="622"/>
    </location>
</feature>
<protein>
    <recommendedName>
        <fullName evidence="21">Calx-beta domain-containing protein</fullName>
    </recommendedName>
</protein>
<dbReference type="OrthoDB" id="418484at2759"/>
<dbReference type="AlphaFoldDB" id="A0A7R9KKV1"/>
<dbReference type="SUPFAM" id="SSF141072">
    <property type="entry name" value="CalX-like"/>
    <property type="match status" value="2"/>
</dbReference>
<evidence type="ECO:0000256" key="12">
    <source>
        <dbReference type="ARBA" id="ARBA00022860"/>
    </source>
</evidence>
<evidence type="ECO:0000256" key="8">
    <source>
        <dbReference type="ARBA" id="ARBA00022723"/>
    </source>
</evidence>
<feature type="transmembrane region" description="Helical" evidence="20">
    <location>
        <begin position="207"/>
        <end position="227"/>
    </location>
</feature>
<comment type="catalytic activity">
    <reaction evidence="19">
        <text>Ca(2+)(in) + 3 Na(+)(out) = Ca(2+)(out) + 3 Na(+)(in)</text>
        <dbReference type="Rhea" id="RHEA:69955"/>
        <dbReference type="ChEBI" id="CHEBI:29101"/>
        <dbReference type="ChEBI" id="CHEBI:29108"/>
    </reaction>
</comment>
<evidence type="ECO:0000256" key="18">
    <source>
        <dbReference type="ARBA" id="ARBA00023201"/>
    </source>
</evidence>
<feature type="domain" description="Calx-beta" evidence="21">
    <location>
        <begin position="401"/>
        <end position="499"/>
    </location>
</feature>
<evidence type="ECO:0000256" key="4">
    <source>
        <dbReference type="ARBA" id="ARBA00022449"/>
    </source>
</evidence>
<dbReference type="GO" id="GO:0007154">
    <property type="term" value="P:cell communication"/>
    <property type="evidence" value="ECO:0007669"/>
    <property type="project" value="InterPro"/>
</dbReference>
<dbReference type="Proteomes" id="UP000759131">
    <property type="component" value="Unassembled WGS sequence"/>
</dbReference>
<dbReference type="PANTHER" id="PTHR11878">
    <property type="entry name" value="SODIUM/CALCIUM EXCHANGER"/>
    <property type="match status" value="1"/>
</dbReference>
<evidence type="ECO:0000256" key="1">
    <source>
        <dbReference type="ARBA" id="ARBA00004651"/>
    </source>
</evidence>
<keyword evidence="16 20" id="KW-0472">Membrane</keyword>
<feature type="transmembrane region" description="Helical" evidence="20">
    <location>
        <begin position="713"/>
        <end position="732"/>
    </location>
</feature>
<keyword evidence="10" id="KW-0677">Repeat</keyword>
<comment type="similarity">
    <text evidence="2">Belongs to the Ca(2+):cation antiporter (CaCA) (TC 2.A.19) family. SLC8 subfamily.</text>
</comment>
<keyword evidence="18" id="KW-0739">Sodium transport</keyword>
<organism evidence="22">
    <name type="scientific">Medioppia subpectinata</name>
    <dbReference type="NCBI Taxonomy" id="1979941"/>
    <lineage>
        <taxon>Eukaryota</taxon>
        <taxon>Metazoa</taxon>
        <taxon>Ecdysozoa</taxon>
        <taxon>Arthropoda</taxon>
        <taxon>Chelicerata</taxon>
        <taxon>Arachnida</taxon>
        <taxon>Acari</taxon>
        <taxon>Acariformes</taxon>
        <taxon>Sarcoptiformes</taxon>
        <taxon>Oribatida</taxon>
        <taxon>Brachypylina</taxon>
        <taxon>Oppioidea</taxon>
        <taxon>Oppiidae</taxon>
        <taxon>Medioppia</taxon>
    </lineage>
</organism>
<keyword evidence="6" id="KW-0109">Calcium transport</keyword>
<dbReference type="InterPro" id="IPR004837">
    <property type="entry name" value="NaCa_Exmemb"/>
</dbReference>
<evidence type="ECO:0000256" key="20">
    <source>
        <dbReference type="SAM" id="Phobius"/>
    </source>
</evidence>
<keyword evidence="3" id="KW-0813">Transport</keyword>
<dbReference type="GO" id="GO:0005432">
    <property type="term" value="F:calcium:sodium antiporter activity"/>
    <property type="evidence" value="ECO:0007669"/>
    <property type="project" value="InterPro"/>
</dbReference>
<evidence type="ECO:0000256" key="11">
    <source>
        <dbReference type="ARBA" id="ARBA00022837"/>
    </source>
</evidence>
<proteinExistence type="inferred from homology"/>
<dbReference type="PRINTS" id="PR01259">
    <property type="entry name" value="NACAEXCHNGR"/>
</dbReference>
<keyword evidence="17" id="KW-0325">Glycoprotein</keyword>
<evidence type="ECO:0000256" key="14">
    <source>
        <dbReference type="ARBA" id="ARBA00023053"/>
    </source>
</evidence>
<evidence type="ECO:0000256" key="15">
    <source>
        <dbReference type="ARBA" id="ARBA00023065"/>
    </source>
</evidence>
<evidence type="ECO:0000256" key="17">
    <source>
        <dbReference type="ARBA" id="ARBA00023180"/>
    </source>
</evidence>
<feature type="transmembrane region" description="Helical" evidence="20">
    <location>
        <begin position="239"/>
        <end position="256"/>
    </location>
</feature>
<dbReference type="EMBL" id="CAJPIZ010001831">
    <property type="protein sequence ID" value="CAG2104128.1"/>
    <property type="molecule type" value="Genomic_DNA"/>
</dbReference>
<dbReference type="Pfam" id="PF01699">
    <property type="entry name" value="Na_Ca_ex"/>
    <property type="match status" value="2"/>
</dbReference>
<dbReference type="GO" id="GO:0042383">
    <property type="term" value="C:sarcolemma"/>
    <property type="evidence" value="ECO:0007669"/>
    <property type="project" value="TreeGrafter"/>
</dbReference>
<evidence type="ECO:0000313" key="22">
    <source>
        <dbReference type="EMBL" id="CAD7623698.1"/>
    </source>
</evidence>
<evidence type="ECO:0000256" key="9">
    <source>
        <dbReference type="ARBA" id="ARBA00022729"/>
    </source>
</evidence>
<keyword evidence="11" id="KW-0106">Calcium</keyword>
<keyword evidence="23" id="KW-1185">Reference proteome</keyword>
<keyword evidence="4" id="KW-0050">Antiport</keyword>
<sequence length="915" mass="101481">MTENETIASLGKESTSWLPSTASTSGIIGYTDYLKGNESYGEVGNLSLASSLNDVLSRNCPDGLFLPFWPHYDSTGLIIFHGIVYFVALIYIFVGVAIIADRFMAAIEQITSQEQDVIVRKPNGEKEIISVRIWNETVSNLTLMALGSSAPEILLSVIEICANGFRAGDLGPGTIVGSAAFNMFVIIAICVWVVPTNAPKKIKHLRVFCITMVFSVFAYIWLLYILVWSTPGVIEVWEAFLTFLFFPITVLLAFIADKRLLIYKYLDKRYRMKRGRRVVYAGADPSETDNLELTSVDANGVKIKVNDVELKGDVKYIDASDDDLQQIEDHREEIVDILRRFKSNNPNASNEELVEMATKELQKNQPKSKAYYRIQAARRIMGNVGEKVKDHFIKSINEDFDTSDDEKDDKIKIFFNPKEYTVLENIGVFQLTVSRSGDIESTILVDYNTEDGSAKCGSDYEAVNGLLSFGPGEQHQQISIKIINDDIFEEDEYFYVRLSEARYMAPVADESVRPNIVITEAEAKVTILDDDHSGVFSFTNNMIQIPESVGHYHLRVSRFCGARGHITLPYKLSAGTAKPGVDFQMIDSKIEFADNETHKDIILNILNTDNYEKNVSFYVEIGEPYRNEYHKSFGEDKGAPRLGELVKCTVRVRESRDFRATVDKLMRQKKTISAISTSSWEGQFIEAVRVPSLASQPDAGDEGDVQVVKKRSIFAYILHYLTLFWKILFACVPPPNLWNGWACFVVSIIMIGLLTAVINDLASHFGCTIGLKDSVTAISLVALGTSVPDTFASKIAALNDKYADSSIGNVTGSNAVNVFLGIGIAWTIAAVYHAFKGTPGGFEVSPGSLSFSVTLFCISAFVCAAVLLARRTPAVGGELGGPMIYKLPTTILFVSLWIIYVVVSSLEAYGIIDGF</sequence>
<evidence type="ECO:0000256" key="5">
    <source>
        <dbReference type="ARBA" id="ARBA00022475"/>
    </source>
</evidence>
<dbReference type="SMART" id="SM00237">
    <property type="entry name" value="Calx_beta"/>
    <property type="match status" value="2"/>
</dbReference>
<dbReference type="InterPro" id="IPR004836">
    <property type="entry name" value="Na_Ca_Ex"/>
</dbReference>
<evidence type="ECO:0000256" key="10">
    <source>
        <dbReference type="ARBA" id="ARBA00022737"/>
    </source>
</evidence>
<dbReference type="Pfam" id="PF16494">
    <property type="entry name" value="Na_Ca_ex_C"/>
    <property type="match status" value="1"/>
</dbReference>
<keyword evidence="7 20" id="KW-0812">Transmembrane</keyword>
<dbReference type="GO" id="GO:0030424">
    <property type="term" value="C:axon"/>
    <property type="evidence" value="ECO:0007669"/>
    <property type="project" value="TreeGrafter"/>
</dbReference>
<keyword evidence="14" id="KW-0915">Sodium</keyword>
<feature type="transmembrane region" description="Helical" evidence="20">
    <location>
        <begin position="847"/>
        <end position="869"/>
    </location>
</feature>
<dbReference type="Pfam" id="PF03160">
    <property type="entry name" value="Calx-beta"/>
    <property type="match status" value="1"/>
</dbReference>
<keyword evidence="5" id="KW-1003">Cell membrane</keyword>
<feature type="transmembrane region" description="Helical" evidence="20">
    <location>
        <begin position="890"/>
        <end position="912"/>
    </location>
</feature>
<keyword evidence="9" id="KW-0732">Signal</keyword>
<keyword evidence="15" id="KW-0406">Ion transport</keyword>
<name>A0A7R9KKV1_9ACAR</name>
<keyword evidence="13 20" id="KW-1133">Transmembrane helix</keyword>
<dbReference type="Gene3D" id="1.20.1420.30">
    <property type="entry name" value="NCX, central ion-binding region"/>
    <property type="match status" value="2"/>
</dbReference>
<feature type="transmembrane region" description="Helical" evidence="20">
    <location>
        <begin position="738"/>
        <end position="758"/>
    </location>
</feature>
<keyword evidence="8" id="KW-0479">Metal-binding</keyword>
<evidence type="ECO:0000256" key="7">
    <source>
        <dbReference type="ARBA" id="ARBA00022692"/>
    </source>
</evidence>
<evidence type="ECO:0000313" key="23">
    <source>
        <dbReference type="Proteomes" id="UP000759131"/>
    </source>
</evidence>
<gene>
    <name evidence="22" type="ORF">OSB1V03_LOCUS4149</name>
</gene>
<evidence type="ECO:0000256" key="19">
    <source>
        <dbReference type="ARBA" id="ARBA00033667"/>
    </source>
</evidence>
<reference evidence="22" key="1">
    <citation type="submission" date="2020-11" db="EMBL/GenBank/DDBJ databases">
        <authorList>
            <person name="Tran Van P."/>
        </authorList>
    </citation>
    <scope>NUCLEOTIDE SEQUENCE</scope>
</reference>